<comment type="caution">
    <text evidence="3">The sequence shown here is derived from an EMBL/GenBank/DDBJ whole genome shotgun (WGS) entry which is preliminary data.</text>
</comment>
<dbReference type="Pfam" id="PF00534">
    <property type="entry name" value="Glycos_transf_1"/>
    <property type="match status" value="1"/>
</dbReference>
<dbReference type="InterPro" id="IPR050194">
    <property type="entry name" value="Glycosyltransferase_grp1"/>
</dbReference>
<accession>A0A2U1SUX3</accession>
<dbReference type="SUPFAM" id="SSF53756">
    <property type="entry name" value="UDP-Glycosyltransferase/glycogen phosphorylase"/>
    <property type="match status" value="1"/>
</dbReference>
<evidence type="ECO:0000259" key="2">
    <source>
        <dbReference type="Pfam" id="PF13439"/>
    </source>
</evidence>
<dbReference type="InterPro" id="IPR028098">
    <property type="entry name" value="Glyco_trans_4-like_N"/>
</dbReference>
<name>A0A2U1SUX3_METSR</name>
<protein>
    <submittedName>
        <fullName evidence="3">Glycosyl transferase</fullName>
    </submittedName>
</protein>
<dbReference type="PANTHER" id="PTHR45947">
    <property type="entry name" value="SULFOQUINOVOSYL TRANSFERASE SQD2"/>
    <property type="match status" value="1"/>
</dbReference>
<dbReference type="RefSeq" id="WP_108915678.1">
    <property type="nucleotide sequence ID" value="NZ_BGJY01000001.1"/>
</dbReference>
<keyword evidence="3" id="KW-0808">Transferase</keyword>
<dbReference type="Pfam" id="PF13439">
    <property type="entry name" value="Glyco_transf_4"/>
    <property type="match status" value="1"/>
</dbReference>
<keyword evidence="4" id="KW-1185">Reference proteome</keyword>
<feature type="domain" description="Glycosyl transferase family 1" evidence="1">
    <location>
        <begin position="199"/>
        <end position="375"/>
    </location>
</feature>
<dbReference type="Gene3D" id="3.40.50.2000">
    <property type="entry name" value="Glycogen Phosphorylase B"/>
    <property type="match status" value="2"/>
</dbReference>
<dbReference type="EMBL" id="PUIV01000002">
    <property type="protein sequence ID" value="PWB95389.1"/>
    <property type="molecule type" value="Genomic_DNA"/>
</dbReference>
<sequence length="403" mass="43035">MLENFHAFPSTSRPLAGRTILQIVPDLQSGGAERTTIDIAEALHMAGARALVASEGGRMVSELQAKGGVWLPFPAATKNPLAMALNSFRLARILREERVDIVHARSRACAWVAHHAARRAGARFATTFHSIYGGASAIKQRYNSIMAAGDLVIANSHFTARHIAELYPQATQRIVVIARGLDLRAFSPSAVEPARVERVRASWGVARHERVVLLPARLSARKGHLALVDAAKLLLAEGFSDVRFVLAGDAPNAAFRANVEAHIARAGLEEIMRAPGYCADMPAAYLAAAVAVAPSTTPEAFGRVAIEAQAMGAPVIVSDFGAAIETVLAPPQVDATQATGWRTPAGDAAALAQAIREALELRPSAREALTARARRHVQSHFSVERMCAATLDAYERLLIGRAL</sequence>
<dbReference type="PANTHER" id="PTHR45947:SF3">
    <property type="entry name" value="SULFOQUINOVOSYL TRANSFERASE SQD2"/>
    <property type="match status" value="1"/>
</dbReference>
<evidence type="ECO:0000313" key="4">
    <source>
        <dbReference type="Proteomes" id="UP000245137"/>
    </source>
</evidence>
<dbReference type="InterPro" id="IPR001296">
    <property type="entry name" value="Glyco_trans_1"/>
</dbReference>
<reference evidence="3 4" key="1">
    <citation type="journal article" date="2018" name="Appl. Microbiol. Biotechnol.">
        <title>Co-cultivation of the strictly anaerobic methanogen Methanosarcina barkeri with aerobic methanotrophs in an oxygen-limited membrane bioreactor.</title>
        <authorList>
            <person name="In 't Zandt M.H."/>
            <person name="van den Bosch T.J.M."/>
            <person name="Rijkers R."/>
            <person name="van Kessel M.A.H.J."/>
            <person name="Jetten M.S.M."/>
            <person name="Welte C.U."/>
        </authorList>
    </citation>
    <scope>NUCLEOTIDE SEQUENCE [LARGE SCALE GENOMIC DNA]</scope>
    <source>
        <strain evidence="3 4">DSM 17706</strain>
    </source>
</reference>
<evidence type="ECO:0000259" key="1">
    <source>
        <dbReference type="Pfam" id="PF00534"/>
    </source>
</evidence>
<feature type="domain" description="Glycosyltransferase subfamily 4-like N-terminal" evidence="2">
    <location>
        <begin position="30"/>
        <end position="183"/>
    </location>
</feature>
<proteinExistence type="predicted"/>
<organism evidence="3 4">
    <name type="scientific">Methylosinus sporium</name>
    <dbReference type="NCBI Taxonomy" id="428"/>
    <lineage>
        <taxon>Bacteria</taxon>
        <taxon>Pseudomonadati</taxon>
        <taxon>Pseudomonadota</taxon>
        <taxon>Alphaproteobacteria</taxon>
        <taxon>Hyphomicrobiales</taxon>
        <taxon>Methylocystaceae</taxon>
        <taxon>Methylosinus</taxon>
    </lineage>
</organism>
<dbReference type="Proteomes" id="UP000245137">
    <property type="component" value="Unassembled WGS sequence"/>
</dbReference>
<dbReference type="AlphaFoldDB" id="A0A2U1SUX3"/>
<gene>
    <name evidence="3" type="ORF">C5689_02355</name>
</gene>
<dbReference type="OrthoDB" id="5147801at2"/>
<evidence type="ECO:0000313" key="3">
    <source>
        <dbReference type="EMBL" id="PWB95389.1"/>
    </source>
</evidence>
<dbReference type="GO" id="GO:0016758">
    <property type="term" value="F:hexosyltransferase activity"/>
    <property type="evidence" value="ECO:0007669"/>
    <property type="project" value="TreeGrafter"/>
</dbReference>
<dbReference type="CDD" id="cd03819">
    <property type="entry name" value="GT4_WavL-like"/>
    <property type="match status" value="1"/>
</dbReference>